<dbReference type="EC" id="2.7.7.41" evidence="6"/>
<protein>
    <recommendedName>
        <fullName evidence="7">Phosphatidate cytidylyltransferase, mitochondrial</fullName>
        <ecNumber evidence="6">2.7.7.41</ecNumber>
    </recommendedName>
    <alternativeName>
        <fullName evidence="18">CDP-diacylglycerol synthase</fullName>
    </alternativeName>
</protein>
<evidence type="ECO:0000256" key="17">
    <source>
        <dbReference type="ARBA" id="ARBA00023264"/>
    </source>
</evidence>
<evidence type="ECO:0000256" key="11">
    <source>
        <dbReference type="ARBA" id="ARBA00022792"/>
    </source>
</evidence>
<organism evidence="19 20">
    <name type="scientific">Naumovozyma castellii</name>
    <name type="common">Yeast</name>
    <name type="synonym">Saccharomyces castellii</name>
    <dbReference type="NCBI Taxonomy" id="27288"/>
    <lineage>
        <taxon>Eukaryota</taxon>
        <taxon>Fungi</taxon>
        <taxon>Dikarya</taxon>
        <taxon>Ascomycota</taxon>
        <taxon>Saccharomycotina</taxon>
        <taxon>Saccharomycetes</taxon>
        <taxon>Saccharomycetales</taxon>
        <taxon>Saccharomycetaceae</taxon>
        <taxon>Naumovozyma</taxon>
    </lineage>
</organism>
<dbReference type="AlphaFoldDB" id="G0VBA2"/>
<evidence type="ECO:0000256" key="16">
    <source>
        <dbReference type="ARBA" id="ARBA00023209"/>
    </source>
</evidence>
<reference key="2">
    <citation type="submission" date="2011-08" db="EMBL/GenBank/DDBJ databases">
        <title>Genome sequence of Naumovozyma castellii.</title>
        <authorList>
            <person name="Gordon J.L."/>
            <person name="Armisen D."/>
            <person name="Proux-Wera E."/>
            <person name="OhEigeartaigh S.S."/>
            <person name="Byrne K.P."/>
            <person name="Wolfe K.H."/>
        </authorList>
    </citation>
    <scope>NUCLEOTIDE SEQUENCE</scope>
    <source>
        <strain>Type strain:CBS 4309</strain>
    </source>
</reference>
<keyword evidence="8" id="KW-0444">Lipid biosynthesis</keyword>
<evidence type="ECO:0000256" key="7">
    <source>
        <dbReference type="ARBA" id="ARBA00018337"/>
    </source>
</evidence>
<comment type="similarity">
    <text evidence="5">Belongs to the TAM41 family.</text>
</comment>
<evidence type="ECO:0000256" key="9">
    <source>
        <dbReference type="ARBA" id="ARBA00022679"/>
    </source>
</evidence>
<comment type="pathway">
    <text evidence="4">Lipid metabolism.</text>
</comment>
<evidence type="ECO:0000256" key="12">
    <source>
        <dbReference type="ARBA" id="ARBA00022842"/>
    </source>
</evidence>
<dbReference type="GO" id="GO:0004605">
    <property type="term" value="F:phosphatidate cytidylyltransferase activity"/>
    <property type="evidence" value="ECO:0007669"/>
    <property type="project" value="UniProtKB-EC"/>
</dbReference>
<dbReference type="eggNOG" id="KOG2986">
    <property type="taxonomic scope" value="Eukaryota"/>
</dbReference>
<keyword evidence="15" id="KW-0472">Membrane</keyword>
<evidence type="ECO:0000313" key="20">
    <source>
        <dbReference type="Proteomes" id="UP000001640"/>
    </source>
</evidence>
<keyword evidence="20" id="KW-1185">Reference proteome</keyword>
<keyword evidence="13" id="KW-0443">Lipid metabolism</keyword>
<sequence>MLSTLSAIRSLSLRKTVVISKLPSFSTIRHQSTTTTTKNESAGAEPDLLIHEALIHHQKPDIAGSSLAADDVRLPLLEEGIRKSDELTSNFTDYMFRFNRLPPNFASNQFMSLDQELQRELTQIMDNFDAPIRYAFGYGSGVFEQKGYETGDSSPLPQIDMIFGVTYPEHFHSLNMRQNPHHYSTLKYFGSKFVSKFQEIGAGIYFNPFVEINGHEVKYGVVSMKRLLKDLATWDSFYLAGRLQKPVKILKNDLRVQYWNQLNLKAAATLAKHLTLKRNKGKFDEFQFYKEITGLSYLGDIRYTLGGENPNKVHNIVEKNFERFQLYYKPIYKDVIINNSTYLPKGYTVDNATRILRGRISKSSVLQTLKGVLTAGVSKSVRYAWAKKMKSFKK</sequence>
<comment type="subcellular location">
    <subcellularLocation>
        <location evidence="2">Mitochondrion inner membrane</location>
        <topology evidence="2">Peripheral membrane protein</topology>
        <orientation evidence="2">Matrix side</orientation>
    </subcellularLocation>
</comment>
<keyword evidence="11" id="KW-0999">Mitochondrion inner membrane</keyword>
<proteinExistence type="inferred from homology"/>
<evidence type="ECO:0000256" key="6">
    <source>
        <dbReference type="ARBA" id="ARBA00012487"/>
    </source>
</evidence>
<dbReference type="HOGENOM" id="CLU_030279_2_0_1"/>
<dbReference type="GO" id="GO:0005759">
    <property type="term" value="C:mitochondrial matrix"/>
    <property type="evidence" value="ECO:0007669"/>
    <property type="project" value="EnsemblFungi"/>
</dbReference>
<dbReference type="UniPathway" id="UPA00557">
    <property type="reaction ID" value="UER00614"/>
</dbReference>
<reference evidence="19 20" key="1">
    <citation type="journal article" date="2011" name="Proc. Natl. Acad. Sci. U.S.A.">
        <title>Evolutionary erosion of yeast sex chromosomes by mating-type switching accidents.</title>
        <authorList>
            <person name="Gordon J.L."/>
            <person name="Armisen D."/>
            <person name="Proux-Wera E."/>
            <person name="Oheigeartaigh S.S."/>
            <person name="Byrne K.P."/>
            <person name="Wolfe K.H."/>
        </authorList>
    </citation>
    <scope>NUCLEOTIDE SEQUENCE [LARGE SCALE GENOMIC DNA]</scope>
    <source>
        <strain evidence="20">ATCC 76901 / BCRC 22586 / CBS 4309 / NBRC 1992 / NRRL Y-12630</strain>
    </source>
</reference>
<dbReference type="EMBL" id="HE576753">
    <property type="protein sequence ID" value="CCC68226.1"/>
    <property type="molecule type" value="Genomic_DNA"/>
</dbReference>
<dbReference type="GO" id="GO:0032049">
    <property type="term" value="P:cardiolipin biosynthetic process"/>
    <property type="evidence" value="ECO:0007669"/>
    <property type="project" value="EnsemblFungi"/>
</dbReference>
<dbReference type="Pfam" id="PF09139">
    <property type="entry name" value="Tam41_Mmp37"/>
    <property type="match status" value="2"/>
</dbReference>
<keyword evidence="12" id="KW-0460">Magnesium</keyword>
<dbReference type="GO" id="GO:0016024">
    <property type="term" value="P:CDP-diacylglycerol biosynthetic process"/>
    <property type="evidence" value="ECO:0007669"/>
    <property type="project" value="UniProtKB-UniPathway"/>
</dbReference>
<evidence type="ECO:0000256" key="18">
    <source>
        <dbReference type="ARBA" id="ARBA00029893"/>
    </source>
</evidence>
<evidence type="ECO:0000256" key="4">
    <source>
        <dbReference type="ARBA" id="ARBA00005189"/>
    </source>
</evidence>
<keyword evidence="14" id="KW-0496">Mitochondrion</keyword>
<dbReference type="GeneID" id="96901788"/>
<evidence type="ECO:0000256" key="2">
    <source>
        <dbReference type="ARBA" id="ARBA00004443"/>
    </source>
</evidence>
<evidence type="ECO:0000256" key="10">
    <source>
        <dbReference type="ARBA" id="ARBA00022695"/>
    </source>
</evidence>
<comment type="pathway">
    <text evidence="3">Phospholipid metabolism; CDP-diacylglycerol biosynthesis; CDP-diacylglycerol from sn-glycerol 3-phosphate: step 3/3.</text>
</comment>
<dbReference type="KEGG" id="ncs:NCAS_0B01420"/>
<evidence type="ECO:0000256" key="5">
    <source>
        <dbReference type="ARBA" id="ARBA00005458"/>
    </source>
</evidence>
<comment type="cofactor">
    <cofactor evidence="1">
        <name>Mg(2+)</name>
        <dbReference type="ChEBI" id="CHEBI:18420"/>
    </cofactor>
</comment>
<dbReference type="OrthoDB" id="341477at2759"/>
<keyword evidence="10" id="KW-0548">Nucleotidyltransferase</keyword>
<dbReference type="InParanoid" id="G0VBA2"/>
<accession>G0VBA2</accession>
<keyword evidence="16" id="KW-0594">Phospholipid biosynthesis</keyword>
<dbReference type="RefSeq" id="XP_003674602.1">
    <property type="nucleotide sequence ID" value="XM_003674554.1"/>
</dbReference>
<dbReference type="PANTHER" id="PTHR13619:SF0">
    <property type="entry name" value="PHOSPHATIDATE CYTIDYLYLTRANSFERASE, MITOCHONDRIAL"/>
    <property type="match status" value="1"/>
</dbReference>
<evidence type="ECO:0000256" key="1">
    <source>
        <dbReference type="ARBA" id="ARBA00001946"/>
    </source>
</evidence>
<dbReference type="PANTHER" id="PTHR13619">
    <property type="entry name" value="PHOSPHATIDATE CYTIDYLYLTRANSFERASE, MITOCHONDRIAL"/>
    <property type="match status" value="1"/>
</dbReference>
<dbReference type="GO" id="GO:0005743">
    <property type="term" value="C:mitochondrial inner membrane"/>
    <property type="evidence" value="ECO:0007669"/>
    <property type="project" value="UniProtKB-SubCell"/>
</dbReference>
<evidence type="ECO:0000256" key="3">
    <source>
        <dbReference type="ARBA" id="ARBA00005119"/>
    </source>
</evidence>
<dbReference type="Proteomes" id="UP000001640">
    <property type="component" value="Chromosome 2"/>
</dbReference>
<dbReference type="PIRSF" id="PIRSF028840">
    <property type="entry name" value="Mmp37"/>
    <property type="match status" value="1"/>
</dbReference>
<evidence type="ECO:0000256" key="13">
    <source>
        <dbReference type="ARBA" id="ARBA00023098"/>
    </source>
</evidence>
<evidence type="ECO:0000256" key="8">
    <source>
        <dbReference type="ARBA" id="ARBA00022516"/>
    </source>
</evidence>
<name>G0VBA2_NAUCA</name>
<dbReference type="OMA" id="LNMRQNP"/>
<dbReference type="STRING" id="1064592.G0VBA2"/>
<keyword evidence="17" id="KW-1208">Phospholipid metabolism</keyword>
<dbReference type="FunCoup" id="G0VBA2">
    <property type="interactions" value="380"/>
</dbReference>
<evidence type="ECO:0000313" key="19">
    <source>
        <dbReference type="EMBL" id="CCC68226.1"/>
    </source>
</evidence>
<evidence type="ECO:0000256" key="15">
    <source>
        <dbReference type="ARBA" id="ARBA00023136"/>
    </source>
</evidence>
<gene>
    <name evidence="19" type="primary">NCAS0B01420</name>
    <name evidence="19" type="ordered locus">NCAS_0B01420</name>
</gene>
<dbReference type="InterPro" id="IPR015222">
    <property type="entry name" value="Tam41"/>
</dbReference>
<keyword evidence="9" id="KW-0808">Transferase</keyword>
<evidence type="ECO:0000256" key="14">
    <source>
        <dbReference type="ARBA" id="ARBA00023128"/>
    </source>
</evidence>